<dbReference type="InterPro" id="IPR045111">
    <property type="entry name" value="Vps41/Vps8"/>
</dbReference>
<organism evidence="3 4">
    <name type="scientific">Metschnikowia bicuspidata var. bicuspidata NRRL YB-4993</name>
    <dbReference type="NCBI Taxonomy" id="869754"/>
    <lineage>
        <taxon>Eukaryota</taxon>
        <taxon>Fungi</taxon>
        <taxon>Dikarya</taxon>
        <taxon>Ascomycota</taxon>
        <taxon>Saccharomycotina</taxon>
        <taxon>Pichiomycetes</taxon>
        <taxon>Metschnikowiaceae</taxon>
        <taxon>Metschnikowia</taxon>
    </lineage>
</organism>
<reference evidence="3 4" key="1">
    <citation type="submission" date="2016-05" db="EMBL/GenBank/DDBJ databases">
        <title>Comparative genomics of biotechnologically important yeasts.</title>
        <authorList>
            <consortium name="DOE Joint Genome Institute"/>
            <person name="Riley R."/>
            <person name="Haridas S."/>
            <person name="Wolfe K.H."/>
            <person name="Lopes M.R."/>
            <person name="Hittinger C.T."/>
            <person name="Goker M."/>
            <person name="Salamov A."/>
            <person name="Wisecaver J."/>
            <person name="Long T.M."/>
            <person name="Aerts A.L."/>
            <person name="Barry K."/>
            <person name="Choi C."/>
            <person name="Clum A."/>
            <person name="Coughlan A.Y."/>
            <person name="Deshpande S."/>
            <person name="Douglass A.P."/>
            <person name="Hanson S.J."/>
            <person name="Klenk H.-P."/>
            <person name="LaButti K."/>
            <person name="Lapidus A."/>
            <person name="Lindquist E."/>
            <person name="Lipzen A."/>
            <person name="Meier-kolthoff J.P."/>
            <person name="Ohm R.A."/>
            <person name="Otillar R.P."/>
            <person name="Pangilinan J."/>
            <person name="Peng Y."/>
            <person name="Rokas A."/>
            <person name="Rosa C.A."/>
            <person name="Scheuner C."/>
            <person name="Sibirny A.A."/>
            <person name="Slot J.C."/>
            <person name="Stielow J.B."/>
            <person name="Sun H."/>
            <person name="Kurtzman C.P."/>
            <person name="Blackwell M."/>
            <person name="Grigoriev I.V."/>
            <person name="Jeffries T.W."/>
        </authorList>
    </citation>
    <scope>NUCLEOTIDE SEQUENCE [LARGE SCALE GENOMIC DNA]</scope>
    <source>
        <strain evidence="3 4">NRRL YB-4993</strain>
    </source>
</reference>
<dbReference type="SUPFAM" id="SSF50978">
    <property type="entry name" value="WD40 repeat-like"/>
    <property type="match status" value="1"/>
</dbReference>
<comment type="caution">
    <text evidence="3">The sequence shown here is derived from an EMBL/GenBank/DDBJ whole genome shotgun (WGS) entry which is preliminary data.</text>
</comment>
<dbReference type="GO" id="GO:0005770">
    <property type="term" value="C:late endosome"/>
    <property type="evidence" value="ECO:0007669"/>
    <property type="project" value="TreeGrafter"/>
</dbReference>
<dbReference type="OrthoDB" id="289913at2759"/>
<protein>
    <recommendedName>
        <fullName evidence="2">Vacuolar protein sorting-associated protein 8 central domain-containing protein</fullName>
    </recommendedName>
</protein>
<dbReference type="InterPro" id="IPR025941">
    <property type="entry name" value="Vps8_central_dom"/>
</dbReference>
<dbReference type="Proteomes" id="UP000092555">
    <property type="component" value="Unassembled WGS sequence"/>
</dbReference>
<dbReference type="PANTHER" id="PTHR12616">
    <property type="entry name" value="VACUOLAR PROTEIN SORTING VPS41"/>
    <property type="match status" value="1"/>
</dbReference>
<dbReference type="PANTHER" id="PTHR12616:SF8">
    <property type="entry name" value="VACUOLAR PROTEIN SORTING-ASSOCIATED PROTEIN 8 HOMOLOG"/>
    <property type="match status" value="1"/>
</dbReference>
<dbReference type="InterPro" id="IPR015943">
    <property type="entry name" value="WD40/YVTN_repeat-like_dom_sf"/>
</dbReference>
<dbReference type="RefSeq" id="XP_018713205.1">
    <property type="nucleotide sequence ID" value="XM_018855380.1"/>
</dbReference>
<gene>
    <name evidence="3" type="ORF">METBIDRAFT_29321</name>
</gene>
<sequence length="1366" mass="153160">MDPSHKDPPIGDTITTGVLLRRRAFDTRAQTDVAIRLQAPRPPGPSQSHRFLPQNALFGRQNGVFSWNQPPKIARALGSPKFAAACGSPTALELSPSHIFVGTHLGRVAVFDYLQNMMFLLQTPTAGPLPAEETVPGALHVTCVAVSTSGSHVCAGHTDGLLVVWEIPRLNGKNNNKAVPTVVEPLDVIPGMSASTSRGTGAANDHIAGVPVNSVSFLGDLSQNMVSSDVGGHVIFHHGCVRLFRRHYVTQRLVGPQAVLKNDPSHGAMYASAVHDCRVLPVGPVPHLADHMGLVAVISARTLTVLSVCSLDNDTSASPKTHFKASRPKNVSIGPDSVTMGCVAWYPSVEAPAGGRRNAKLAYSWNNVTTILELAGQHVTGTASDVLADLKGKPGAVPQLELTRTARWTAPEKSHRTVALQWLNSEILAALVQDTSGQGSKIHFLYYTEKEGEGSLTSVAIDDVGSQLAACMEFLGTSARLEMRLYNSSFRILKHRPVVLVESHFGAQKSLWTGATTKWTNRLAELIGAEKYTAALLSAYKFYCSEYTGQLLLCGLPHTAAERHVVVEPFLLDIMRKSISAIFGPGKDTGPNMKSDEAPGSALALEFDSTPNFELGVEDGLWLYFHLATMITKNNEGVNQEEIFGILDAVHETIDDLKLFFDTLEMFILAREIRSLTPSVFKSLVEFYVSTGRGDRLTEIICILDTHTLNIDLTLKLCEAHDLRECLVYIWTALLQDYTRPLMMLMADIDLYLCDSTKRNLVYTYLSYILSGRQFPTDQYMSASREELARGEVCKILFALREINTEATNAFPVSLENTAMFPYLCKLLRFDAFETLATLNEFFENPCLNTESKGHLNRQYIVEALLDIFQEANHTFSLEDRVYLAIFLARNYPKYLQFIRISDSVLEQTVEMLCNSARNTHCDAELALESLLPVYNVKNEEFFQERVKAAKFYRVAFQLNRSKQKFSNALEVWLEQQRGENFIDIHNNFSVFADLISHAFTDKGVSMAEQTRLMHIISKNFLELAARHLREMVLLANSYNSSFHRMVLDCPDDELAYRYLRILFQETEVPNFGSSKTDLLVKFVVLSCDFSTFEVPDLVNSYWYELAQLPYNLKRVEEKLQNSRCFEALAVLSRNTSEYRQSIDYLKKGLNYFAAKEEWNKVDELTEIGITVCNKDKSCWQLLVQILVALKSPPGSDSSLPKLVNQGIYRCFRSIIDLGEKEQNPKLFTDILQDVMDEATVSQVREVLQETLTSFYFDSEIHNITLAKLNGRIRKYMEYIETDRLRGWILKEKECASCGKPMWGDEVSGRHHAAWEKREKAKAFSDEFDEQEFKDCELALFKCQHGYHSQCLERLGSVGQCVICIQ</sequence>
<feature type="domain" description="Vacuolar protein sorting-associated protein 8 central" evidence="2">
    <location>
        <begin position="659"/>
        <end position="843"/>
    </location>
</feature>
<keyword evidence="4" id="KW-1185">Reference proteome</keyword>
<dbReference type="GO" id="GO:0006623">
    <property type="term" value="P:protein targeting to vacuole"/>
    <property type="evidence" value="ECO:0007669"/>
    <property type="project" value="InterPro"/>
</dbReference>
<dbReference type="Pfam" id="PF23410">
    <property type="entry name" value="Beta-prop_VPS8"/>
    <property type="match status" value="1"/>
</dbReference>
<dbReference type="GO" id="GO:0034058">
    <property type="term" value="P:endosomal vesicle fusion"/>
    <property type="evidence" value="ECO:0007669"/>
    <property type="project" value="TreeGrafter"/>
</dbReference>
<dbReference type="STRING" id="869754.A0A1A0HF18"/>
<proteinExistence type="inferred from homology"/>
<dbReference type="EMBL" id="LXTC01000001">
    <property type="protein sequence ID" value="OBA22724.1"/>
    <property type="molecule type" value="Genomic_DNA"/>
</dbReference>
<dbReference type="Pfam" id="PF23413">
    <property type="entry name" value="zf_RING_Vps8_fungal"/>
    <property type="match status" value="1"/>
</dbReference>
<dbReference type="GeneID" id="30028356"/>
<evidence type="ECO:0000313" key="3">
    <source>
        <dbReference type="EMBL" id="OBA22724.1"/>
    </source>
</evidence>
<evidence type="ECO:0000259" key="2">
    <source>
        <dbReference type="Pfam" id="PF12816"/>
    </source>
</evidence>
<evidence type="ECO:0000256" key="1">
    <source>
        <dbReference type="ARBA" id="ARBA00009422"/>
    </source>
</evidence>
<dbReference type="InterPro" id="IPR036322">
    <property type="entry name" value="WD40_repeat_dom_sf"/>
</dbReference>
<dbReference type="Gene3D" id="2.130.10.10">
    <property type="entry name" value="YVTN repeat-like/Quinoprotein amine dehydrogenase"/>
    <property type="match status" value="1"/>
</dbReference>
<dbReference type="GO" id="GO:0030897">
    <property type="term" value="C:HOPS complex"/>
    <property type="evidence" value="ECO:0007669"/>
    <property type="project" value="TreeGrafter"/>
</dbReference>
<dbReference type="Pfam" id="PF12816">
    <property type="entry name" value="TPR_Vps8"/>
    <property type="match status" value="1"/>
</dbReference>
<comment type="similarity">
    <text evidence="1">Belongs to the VPS8 family.</text>
</comment>
<name>A0A1A0HF18_9ASCO</name>
<evidence type="ECO:0000313" key="4">
    <source>
        <dbReference type="Proteomes" id="UP000092555"/>
    </source>
</evidence>
<accession>A0A1A0HF18</accession>